<protein>
    <submittedName>
        <fullName evidence="2">Uncharacterized protein</fullName>
    </submittedName>
</protein>
<gene>
    <name evidence="2" type="ORF">DPMN_156896</name>
</gene>
<feature type="region of interest" description="Disordered" evidence="1">
    <location>
        <begin position="115"/>
        <end position="140"/>
    </location>
</feature>
<feature type="compositionally biased region" description="Polar residues" evidence="1">
    <location>
        <begin position="191"/>
        <end position="211"/>
    </location>
</feature>
<organism evidence="2 3">
    <name type="scientific">Dreissena polymorpha</name>
    <name type="common">Zebra mussel</name>
    <name type="synonym">Mytilus polymorpha</name>
    <dbReference type="NCBI Taxonomy" id="45954"/>
    <lineage>
        <taxon>Eukaryota</taxon>
        <taxon>Metazoa</taxon>
        <taxon>Spiralia</taxon>
        <taxon>Lophotrochozoa</taxon>
        <taxon>Mollusca</taxon>
        <taxon>Bivalvia</taxon>
        <taxon>Autobranchia</taxon>
        <taxon>Heteroconchia</taxon>
        <taxon>Euheterodonta</taxon>
        <taxon>Imparidentia</taxon>
        <taxon>Neoheterodontei</taxon>
        <taxon>Myida</taxon>
        <taxon>Dreissenoidea</taxon>
        <taxon>Dreissenidae</taxon>
        <taxon>Dreissena</taxon>
    </lineage>
</organism>
<feature type="region of interest" description="Disordered" evidence="1">
    <location>
        <begin position="25"/>
        <end position="51"/>
    </location>
</feature>
<dbReference type="EMBL" id="JAIWYP010000007">
    <property type="protein sequence ID" value="KAH3803195.1"/>
    <property type="molecule type" value="Genomic_DNA"/>
</dbReference>
<dbReference type="Proteomes" id="UP000828390">
    <property type="component" value="Unassembled WGS sequence"/>
</dbReference>
<feature type="compositionally biased region" description="Polar residues" evidence="1">
    <location>
        <begin position="39"/>
        <end position="51"/>
    </location>
</feature>
<proteinExistence type="predicted"/>
<evidence type="ECO:0000256" key="1">
    <source>
        <dbReference type="SAM" id="MobiDB-lite"/>
    </source>
</evidence>
<accession>A0A9D4J967</accession>
<keyword evidence="3" id="KW-1185">Reference proteome</keyword>
<reference evidence="2" key="2">
    <citation type="submission" date="2020-11" db="EMBL/GenBank/DDBJ databases">
        <authorList>
            <person name="McCartney M.A."/>
            <person name="Auch B."/>
            <person name="Kono T."/>
            <person name="Mallez S."/>
            <person name="Becker A."/>
            <person name="Gohl D.M."/>
            <person name="Silverstein K.A.T."/>
            <person name="Koren S."/>
            <person name="Bechman K.B."/>
            <person name="Herman A."/>
            <person name="Abrahante J.E."/>
            <person name="Garbe J."/>
        </authorList>
    </citation>
    <scope>NUCLEOTIDE SEQUENCE</scope>
    <source>
        <strain evidence="2">Duluth1</strain>
        <tissue evidence="2">Whole animal</tissue>
    </source>
</reference>
<name>A0A9D4J967_DREPO</name>
<evidence type="ECO:0000313" key="2">
    <source>
        <dbReference type="EMBL" id="KAH3803195.1"/>
    </source>
</evidence>
<comment type="caution">
    <text evidence="2">The sequence shown here is derived from an EMBL/GenBank/DDBJ whole genome shotgun (WGS) entry which is preliminary data.</text>
</comment>
<feature type="region of interest" description="Disordered" evidence="1">
    <location>
        <begin position="161"/>
        <end position="211"/>
    </location>
</feature>
<evidence type="ECO:0000313" key="3">
    <source>
        <dbReference type="Proteomes" id="UP000828390"/>
    </source>
</evidence>
<reference evidence="2" key="1">
    <citation type="journal article" date="2019" name="bioRxiv">
        <title>The Genome of the Zebra Mussel, Dreissena polymorpha: A Resource for Invasive Species Research.</title>
        <authorList>
            <person name="McCartney M.A."/>
            <person name="Auch B."/>
            <person name="Kono T."/>
            <person name="Mallez S."/>
            <person name="Zhang Y."/>
            <person name="Obille A."/>
            <person name="Becker A."/>
            <person name="Abrahante J.E."/>
            <person name="Garbe J."/>
            <person name="Badalamenti J.P."/>
            <person name="Herman A."/>
            <person name="Mangelson H."/>
            <person name="Liachko I."/>
            <person name="Sullivan S."/>
            <person name="Sone E.D."/>
            <person name="Koren S."/>
            <person name="Silverstein K.A.T."/>
            <person name="Beckman K.B."/>
            <person name="Gohl D.M."/>
        </authorList>
    </citation>
    <scope>NUCLEOTIDE SEQUENCE</scope>
    <source>
        <strain evidence="2">Duluth1</strain>
        <tissue evidence="2">Whole animal</tissue>
    </source>
</reference>
<sequence length="211" mass="23587">MPDWGKYIGANRLATVYDIGTVKPPQFSRNVSPRHEQQQRYGPNQWDTNTRTLSSPLHMLIEGICSQSQPHVDEMQNLSQNQALSTPEVTQKLPSICNGLPSQYAEIFEQNTRSITDPSALNNEPPKYISTNKNRNGANTSDETVLKSIACEALNPNITVHETTPARGLPRDPRSLTRAGSLTRVEKRSQSLKPYNHQGSKCRECSQNSQD</sequence>
<feature type="compositionally biased region" description="Polar residues" evidence="1">
    <location>
        <begin position="129"/>
        <end position="140"/>
    </location>
</feature>
<dbReference type="AlphaFoldDB" id="A0A9D4J967"/>